<feature type="transmembrane region" description="Helical" evidence="7">
    <location>
        <begin position="389"/>
        <end position="407"/>
    </location>
</feature>
<evidence type="ECO:0000313" key="9">
    <source>
        <dbReference type="EMBL" id="EAR61152.1"/>
    </source>
</evidence>
<accession>A0A7U8GRA3</accession>
<evidence type="ECO:0000256" key="7">
    <source>
        <dbReference type="SAM" id="Phobius"/>
    </source>
</evidence>
<evidence type="ECO:0000256" key="5">
    <source>
        <dbReference type="ARBA" id="ARBA00023136"/>
    </source>
</evidence>
<dbReference type="PANTHER" id="PTHR30287:SF1">
    <property type="entry name" value="INNER MEMBRANE PROTEIN"/>
    <property type="match status" value="1"/>
</dbReference>
<dbReference type="Pfam" id="PF02687">
    <property type="entry name" value="FtsX"/>
    <property type="match status" value="2"/>
</dbReference>
<dbReference type="PANTHER" id="PTHR30287">
    <property type="entry name" value="MEMBRANE COMPONENT OF PREDICTED ABC SUPERFAMILY METABOLITE UPTAKE TRANSPORTER"/>
    <property type="match status" value="1"/>
</dbReference>
<feature type="domain" description="ABC3 transporter permease C-terminal" evidence="8">
    <location>
        <begin position="257"/>
        <end position="372"/>
    </location>
</feature>
<dbReference type="EMBL" id="AAOW01000010">
    <property type="protein sequence ID" value="EAR61152.1"/>
    <property type="molecule type" value="Genomic_DNA"/>
</dbReference>
<keyword evidence="10" id="KW-1185">Reference proteome</keyword>
<dbReference type="GO" id="GO:0005886">
    <property type="term" value="C:plasma membrane"/>
    <property type="evidence" value="ECO:0007669"/>
    <property type="project" value="UniProtKB-SubCell"/>
</dbReference>
<dbReference type="InterPro" id="IPR003838">
    <property type="entry name" value="ABC3_permease_C"/>
</dbReference>
<evidence type="ECO:0000256" key="4">
    <source>
        <dbReference type="ARBA" id="ARBA00022989"/>
    </source>
</evidence>
<dbReference type="InterPro" id="IPR038766">
    <property type="entry name" value="Membrane_comp_ABC_pdt"/>
</dbReference>
<evidence type="ECO:0000259" key="8">
    <source>
        <dbReference type="Pfam" id="PF02687"/>
    </source>
</evidence>
<dbReference type="OrthoDB" id="5292592at2"/>
<evidence type="ECO:0000256" key="6">
    <source>
        <dbReference type="SAM" id="Coils"/>
    </source>
</evidence>
<keyword evidence="5 7" id="KW-0472">Membrane</keyword>
<feature type="transmembrane region" description="Helical" evidence="7">
    <location>
        <begin position="694"/>
        <end position="715"/>
    </location>
</feature>
<feature type="transmembrane region" description="Helical" evidence="7">
    <location>
        <begin position="745"/>
        <end position="764"/>
    </location>
</feature>
<evidence type="ECO:0000256" key="3">
    <source>
        <dbReference type="ARBA" id="ARBA00022692"/>
    </source>
</evidence>
<feature type="domain" description="ABC3 transporter permease C-terminal" evidence="8">
    <location>
        <begin position="698"/>
        <end position="803"/>
    </location>
</feature>
<organism evidence="9 10">
    <name type="scientific">Neptuniibacter caesariensis</name>
    <dbReference type="NCBI Taxonomy" id="207954"/>
    <lineage>
        <taxon>Bacteria</taxon>
        <taxon>Pseudomonadati</taxon>
        <taxon>Pseudomonadota</taxon>
        <taxon>Gammaproteobacteria</taxon>
        <taxon>Oceanospirillales</taxon>
        <taxon>Oceanospirillaceae</taxon>
        <taxon>Neptuniibacter</taxon>
    </lineage>
</organism>
<sequence>MTHSPIFKLAAQQGLSNLKLSEWRALIIALMLAIMVASLMAVLGDRIERTLMRQGSAILGGDLVLSNSRPLSVNAAELATRFDLKVNEVTQLATMANSDENFLLVTIRALSAPYPRGNIALEQPYALPLPKPGEAWAEAGVFERMNLQVGDRLTLGNTAFVLSHKIESAPDRGRGFISFNPQLIINANELQNTGLIGPGARMQYRQLYAGSEEAIKRLEQQLQTNTATGERITTLRSDEGQQNSALTKASSYLRLGALFSIFIAAMTIFLSLRRFTQSQNKRAALLKTLGMNNQQLLRLYLLQLAYAWCFCTLSGVLLALALEQGGLALLSGLIPQPVPEASLGAYFSGPLLGLAILVCLGLPTLFRLQRSNPMQLLQARPAKLTWGGNLPYILAFLCLLLLTSWYLNSLLLTLSLSVILLIIGSTLGVLGAHIARFLCQRFASIHPLGNLLMSRVNQQQRWYRIQIPVICLLFSLLSINTIALNDLLNRWQAQLPTDTPDHFLINIQDWEKDDVETLLEKHQVDDHLWPIYRGRLVKVNDLPLADTMTPEQLAQPSLRRELNLTSSISMPSHNKLLSGNWATENSVSIEQEEAEELGLELGDKVSFDVGGQEVSAKITSIRAVKWDTFQPNFYFIFSPDTVKDLTASYMTSFHLGANSAEVGRELIQQFPTITLIDVRQILDQLQQLLSKLSLLSGLLMLLTTASGVILLYVTLTQELEQRKYENALLQTLGASKRQCMQLDRLEMALVGGLSGLLAVLIIELSLWPIHKLLINLEPSLHPELWITLPLTGFGLFFLISLVSHRQQSMPQSYNTLTSR</sequence>
<keyword evidence="2" id="KW-1003">Cell membrane</keyword>
<feature type="transmembrane region" description="Helical" evidence="7">
    <location>
        <begin position="252"/>
        <end position="272"/>
    </location>
</feature>
<feature type="transmembrane region" description="Helical" evidence="7">
    <location>
        <begin position="784"/>
        <end position="802"/>
    </location>
</feature>
<comment type="caution">
    <text evidence="9">The sequence shown here is derived from an EMBL/GenBank/DDBJ whole genome shotgun (WGS) entry which is preliminary data.</text>
</comment>
<dbReference type="RefSeq" id="WP_007021434.1">
    <property type="nucleotide sequence ID" value="NZ_CH724126.1"/>
</dbReference>
<comment type="subcellular location">
    <subcellularLocation>
        <location evidence="1">Cell membrane</location>
        <topology evidence="1">Multi-pass membrane protein</topology>
    </subcellularLocation>
</comment>
<name>A0A7U8GRA3_NEPCE</name>
<feature type="transmembrane region" description="Helical" evidence="7">
    <location>
        <begin position="342"/>
        <end position="368"/>
    </location>
</feature>
<feature type="transmembrane region" description="Helical" evidence="7">
    <location>
        <begin position="413"/>
        <end position="435"/>
    </location>
</feature>
<dbReference type="AlphaFoldDB" id="A0A7U8GRA3"/>
<dbReference type="Proteomes" id="UP000002171">
    <property type="component" value="Unassembled WGS sequence"/>
</dbReference>
<protein>
    <submittedName>
        <fullName evidence="9">Permease, putative</fullName>
    </submittedName>
</protein>
<feature type="transmembrane region" description="Helical" evidence="7">
    <location>
        <begin position="299"/>
        <end position="322"/>
    </location>
</feature>
<feature type="transmembrane region" description="Helical" evidence="7">
    <location>
        <begin position="25"/>
        <end position="44"/>
    </location>
</feature>
<proteinExistence type="predicted"/>
<evidence type="ECO:0000313" key="10">
    <source>
        <dbReference type="Proteomes" id="UP000002171"/>
    </source>
</evidence>
<feature type="coiled-coil region" evidence="6">
    <location>
        <begin position="201"/>
        <end position="228"/>
    </location>
</feature>
<keyword evidence="6" id="KW-0175">Coiled coil</keyword>
<evidence type="ECO:0000256" key="2">
    <source>
        <dbReference type="ARBA" id="ARBA00022475"/>
    </source>
</evidence>
<keyword evidence="4 7" id="KW-1133">Transmembrane helix</keyword>
<feature type="transmembrane region" description="Helical" evidence="7">
    <location>
        <begin position="462"/>
        <end position="484"/>
    </location>
</feature>
<evidence type="ECO:0000256" key="1">
    <source>
        <dbReference type="ARBA" id="ARBA00004651"/>
    </source>
</evidence>
<gene>
    <name evidence="9" type="ORF">MED92_04839</name>
</gene>
<reference evidence="9 10" key="1">
    <citation type="submission" date="2006-02" db="EMBL/GenBank/DDBJ databases">
        <authorList>
            <person name="Pinhassi J."/>
            <person name="Pedros-Alio C."/>
            <person name="Ferriera S."/>
            <person name="Johnson J."/>
            <person name="Kravitz S."/>
            <person name="Halpern A."/>
            <person name="Remington K."/>
            <person name="Beeson K."/>
            <person name="Tran B."/>
            <person name="Rogers Y.-H."/>
            <person name="Friedman R."/>
            <person name="Venter J.C."/>
        </authorList>
    </citation>
    <scope>NUCLEOTIDE SEQUENCE [LARGE SCALE GENOMIC DNA]</scope>
    <source>
        <strain evidence="9 10">MED92</strain>
    </source>
</reference>
<keyword evidence="3 7" id="KW-0812">Transmembrane</keyword>